<dbReference type="InterPro" id="IPR038281">
    <property type="entry name" value="RTP801-like_C_sf"/>
</dbReference>
<accession>A0AAN9XYD4</accession>
<keyword evidence="8" id="KW-1185">Reference proteome</keyword>
<dbReference type="GO" id="GO:0006915">
    <property type="term" value="P:apoptotic process"/>
    <property type="evidence" value="ECO:0007669"/>
    <property type="project" value="UniProtKB-KW"/>
</dbReference>
<dbReference type="FunFam" id="3.90.470.40:FF:000003">
    <property type="entry name" value="Charybde, isoform E"/>
    <property type="match status" value="1"/>
</dbReference>
<protein>
    <recommendedName>
        <fullName evidence="9">Protein charybde</fullName>
    </recommendedName>
</protein>
<comment type="similarity">
    <text evidence="2">Belongs to the DDIT4 family.</text>
</comment>
<dbReference type="Proteomes" id="UP001367676">
    <property type="component" value="Unassembled WGS sequence"/>
</dbReference>
<dbReference type="GO" id="GO:0008258">
    <property type="term" value="P:head involution"/>
    <property type="evidence" value="ECO:0007669"/>
    <property type="project" value="UniProtKB-ARBA"/>
</dbReference>
<gene>
    <name evidence="7" type="ORF">V9T40_011373</name>
</gene>
<proteinExistence type="inferred from homology"/>
<sequence length="164" mass="18650">MEVLPCPVSVTFTLNNKKSYLMREESEDLDSTACQALTRRLEEELRAAKSAQLACGEVLLPADLLPRIATDVLRLAEYEPCGLRGCTLFINFETEQECRRIGTIKCDPNTVSTFELYLTLKQGSRNSWHSMLPQFLKNFTKGGTIMISRGFTLDKKKLYRSFPE</sequence>
<dbReference type="AlphaFoldDB" id="A0AAN9XYD4"/>
<dbReference type="Pfam" id="PF07809">
    <property type="entry name" value="RTP801_C"/>
    <property type="match status" value="1"/>
</dbReference>
<dbReference type="EMBL" id="JBBCAQ010000037">
    <property type="protein sequence ID" value="KAK7574182.1"/>
    <property type="molecule type" value="Genomic_DNA"/>
</dbReference>
<evidence type="ECO:0000256" key="4">
    <source>
        <dbReference type="ARBA" id="ARBA00022490"/>
    </source>
</evidence>
<organism evidence="7 8">
    <name type="scientific">Parthenolecanium corni</name>
    <dbReference type="NCBI Taxonomy" id="536013"/>
    <lineage>
        <taxon>Eukaryota</taxon>
        <taxon>Metazoa</taxon>
        <taxon>Ecdysozoa</taxon>
        <taxon>Arthropoda</taxon>
        <taxon>Hexapoda</taxon>
        <taxon>Insecta</taxon>
        <taxon>Pterygota</taxon>
        <taxon>Neoptera</taxon>
        <taxon>Paraneoptera</taxon>
        <taxon>Hemiptera</taxon>
        <taxon>Sternorrhyncha</taxon>
        <taxon>Coccoidea</taxon>
        <taxon>Coccidae</taxon>
        <taxon>Parthenolecanium</taxon>
    </lineage>
</organism>
<dbReference type="Gene3D" id="3.90.470.40">
    <property type="entry name" value="RTP801-like"/>
    <property type="match status" value="1"/>
</dbReference>
<dbReference type="GO" id="GO:0005737">
    <property type="term" value="C:cytoplasm"/>
    <property type="evidence" value="ECO:0007669"/>
    <property type="project" value="UniProtKB-SubCell"/>
</dbReference>
<evidence type="ECO:0008006" key="9">
    <source>
        <dbReference type="Google" id="ProtNLM"/>
    </source>
</evidence>
<keyword evidence="3" id="KW-0217">Developmental protein</keyword>
<evidence type="ECO:0000313" key="8">
    <source>
        <dbReference type="Proteomes" id="UP001367676"/>
    </source>
</evidence>
<comment type="function">
    <text evidence="6">Inhibits cell growth by regulating the Tor pathway upstream of the Tsc1-Tsc2 complex and downstream of Akt1. Acts as a cell death activator during head development.</text>
</comment>
<dbReference type="GO" id="GO:0009968">
    <property type="term" value="P:negative regulation of signal transduction"/>
    <property type="evidence" value="ECO:0007669"/>
    <property type="project" value="InterPro"/>
</dbReference>
<evidence type="ECO:0000256" key="6">
    <source>
        <dbReference type="ARBA" id="ARBA00059352"/>
    </source>
</evidence>
<name>A0AAN9XYD4_9HEMI</name>
<evidence type="ECO:0000256" key="1">
    <source>
        <dbReference type="ARBA" id="ARBA00004496"/>
    </source>
</evidence>
<keyword evidence="5" id="KW-0053">Apoptosis</keyword>
<evidence type="ECO:0000313" key="7">
    <source>
        <dbReference type="EMBL" id="KAK7574182.1"/>
    </source>
</evidence>
<dbReference type="PANTHER" id="PTHR12478:SF16">
    <property type="entry name" value="PROTEIN CHARYBDE-RELATED"/>
    <property type="match status" value="1"/>
</dbReference>
<keyword evidence="4" id="KW-0963">Cytoplasm</keyword>
<comment type="caution">
    <text evidence="7">The sequence shown here is derived from an EMBL/GenBank/DDBJ whole genome shotgun (WGS) entry which is preliminary data.</text>
</comment>
<dbReference type="PANTHER" id="PTHR12478">
    <property type="entry name" value="DNA-DAMAGE-INDUCIBLE TRANSCRIPT 4 PROTEIN DDIT4"/>
    <property type="match status" value="1"/>
</dbReference>
<comment type="subcellular location">
    <subcellularLocation>
        <location evidence="1">Cytoplasm</location>
    </subcellularLocation>
</comment>
<dbReference type="GO" id="GO:0045926">
    <property type="term" value="P:negative regulation of growth"/>
    <property type="evidence" value="ECO:0007669"/>
    <property type="project" value="UniProtKB-ARBA"/>
</dbReference>
<evidence type="ECO:0000256" key="2">
    <source>
        <dbReference type="ARBA" id="ARBA00010670"/>
    </source>
</evidence>
<evidence type="ECO:0000256" key="5">
    <source>
        <dbReference type="ARBA" id="ARBA00022703"/>
    </source>
</evidence>
<reference evidence="7 8" key="1">
    <citation type="submission" date="2024-03" db="EMBL/GenBank/DDBJ databases">
        <title>Adaptation during the transition from Ophiocordyceps entomopathogen to insect associate is accompanied by gene loss and intensified selection.</title>
        <authorList>
            <person name="Ward C.M."/>
            <person name="Onetto C.A."/>
            <person name="Borneman A.R."/>
        </authorList>
    </citation>
    <scope>NUCLEOTIDE SEQUENCE [LARGE SCALE GENOMIC DNA]</scope>
    <source>
        <strain evidence="7">AWRI1</strain>
        <tissue evidence="7">Single Adult Female</tissue>
    </source>
</reference>
<evidence type="ECO:0000256" key="3">
    <source>
        <dbReference type="ARBA" id="ARBA00022473"/>
    </source>
</evidence>
<dbReference type="GO" id="GO:0032006">
    <property type="term" value="P:regulation of TOR signaling"/>
    <property type="evidence" value="ECO:0007669"/>
    <property type="project" value="TreeGrafter"/>
</dbReference>
<dbReference type="InterPro" id="IPR012918">
    <property type="entry name" value="RTP801-like"/>
</dbReference>
<dbReference type="GO" id="GO:0006979">
    <property type="term" value="P:response to oxidative stress"/>
    <property type="evidence" value="ECO:0007669"/>
    <property type="project" value="UniProtKB-ARBA"/>
</dbReference>